<dbReference type="Proteomes" id="UP000318582">
    <property type="component" value="Unassembled WGS sequence"/>
</dbReference>
<feature type="domain" description="C3H1-type" evidence="7">
    <location>
        <begin position="30"/>
        <end position="58"/>
    </location>
</feature>
<dbReference type="EMBL" id="QEAQ01000052">
    <property type="protein sequence ID" value="TPX57455.1"/>
    <property type="molecule type" value="Genomic_DNA"/>
</dbReference>
<sequence>MDTVEGTSQQQQAEEATTTGNNRRSLKSKPRKQGACRFYKTPTGCRAGGECRFVHDGILQGILQVSGTGEDVPAKKTKDSTDASPTIVPVTRSAKQASDPPSTSDRGSRRRRKVQEGRNPDDSSGKQSDSDAVAAEGMVATGSRRRPRKTKNSRANNIEAPAGADSLGEGLTSGKQGDCAAEIGDRTQKGSRPRGKGKSQVYADTGKAANGDPSQPATIINNDSPGATRRPQPALRVPISRPPVSRPQPRSLESRLQETTDPLDRARLTRELDLGKLERRFRESGYAVISTTPSEMVIAAALVPSDPDFPYELLGLELHITIPTTYPLTPTSIKVQSEEIPLHLRRNVEKAWTRKATASKLAVLQMVNWLDRELEGLLIESSEPATTITFVSPPKSGDAALPQPRQLSLGVPPPVVYKTVNSESQFVASDDDDEDASVAALEHELASSEPPLSTSSAPSQHKGTQIRLPTTRLDNISLLQCTSLNLVVRCTRCKQANDIANLTPATDTAASPRWLACTQCATTMGVKFRSDPLHPTSLSIGYLDLDMCSPFDLLPSNYIPTCGSCAVPQPHGHIFKSVIRGYPTTLTCITSGCHAKMTLAIDDVKFVKLQPTILHNVGLPLKKKKKPKDDFALVVGAPLPKNGICKHYKQSYRYFRFPCCGKLFPCDVCHDEEKENGPAPPHETAWATRVVCGFCSREFPYQATVSTCVCGKDMVREKHKGGFWEGGKGTRDRNRMNRNDPRKFAGLSKTTSQKSSRVGKKHDG</sequence>
<feature type="region of interest" description="Disordered" evidence="6">
    <location>
        <begin position="427"/>
        <end position="465"/>
    </location>
</feature>
<feature type="compositionally biased region" description="Basic and acidic residues" evidence="6">
    <location>
        <begin position="252"/>
        <end position="261"/>
    </location>
</feature>
<dbReference type="PROSITE" id="PS51266">
    <property type="entry name" value="ZF_CHY"/>
    <property type="match status" value="1"/>
</dbReference>
<feature type="compositionally biased region" description="Basic residues" evidence="6">
    <location>
        <begin position="24"/>
        <end position="34"/>
    </location>
</feature>
<feature type="zinc finger region" description="C3H1-type" evidence="5">
    <location>
        <begin position="30"/>
        <end position="58"/>
    </location>
</feature>
<feature type="compositionally biased region" description="Low complexity" evidence="6">
    <location>
        <begin position="7"/>
        <end position="19"/>
    </location>
</feature>
<feature type="domain" description="CHY-type" evidence="8">
    <location>
        <begin position="638"/>
        <end position="712"/>
    </location>
</feature>
<keyword evidence="10" id="KW-1185">Reference proteome</keyword>
<feature type="compositionally biased region" description="Basic and acidic residues" evidence="6">
    <location>
        <begin position="721"/>
        <end position="743"/>
    </location>
</feature>
<feature type="region of interest" description="Disordered" evidence="6">
    <location>
        <begin position="1"/>
        <end position="45"/>
    </location>
</feature>
<evidence type="ECO:0000256" key="5">
    <source>
        <dbReference type="PROSITE-ProRule" id="PRU00723"/>
    </source>
</evidence>
<evidence type="ECO:0000313" key="9">
    <source>
        <dbReference type="EMBL" id="TPX57455.1"/>
    </source>
</evidence>
<evidence type="ECO:0000256" key="4">
    <source>
        <dbReference type="PROSITE-ProRule" id="PRU00601"/>
    </source>
</evidence>
<gene>
    <name evidence="9" type="ORF">PhCBS80983_g03842</name>
</gene>
<dbReference type="Pfam" id="PF05495">
    <property type="entry name" value="zf-CHY"/>
    <property type="match status" value="1"/>
</dbReference>
<evidence type="ECO:0000256" key="1">
    <source>
        <dbReference type="ARBA" id="ARBA00022723"/>
    </source>
</evidence>
<accession>A0A507E2B5</accession>
<feature type="compositionally biased region" description="Basic and acidic residues" evidence="6">
    <location>
        <begin position="114"/>
        <end position="124"/>
    </location>
</feature>
<dbReference type="InterPro" id="IPR037274">
    <property type="entry name" value="Znf_CHY_sf"/>
</dbReference>
<feature type="compositionally biased region" description="Basic residues" evidence="6">
    <location>
        <begin position="143"/>
        <end position="152"/>
    </location>
</feature>
<dbReference type="SUPFAM" id="SSF161219">
    <property type="entry name" value="CHY zinc finger-like"/>
    <property type="match status" value="1"/>
</dbReference>
<feature type="compositionally biased region" description="Polar residues" evidence="6">
    <location>
        <begin position="450"/>
        <end position="463"/>
    </location>
</feature>
<feature type="compositionally biased region" description="Polar residues" evidence="6">
    <location>
        <begin position="93"/>
        <end position="105"/>
    </location>
</feature>
<dbReference type="AlphaFoldDB" id="A0A507E2B5"/>
<dbReference type="STRING" id="109895.A0A507E2B5"/>
<organism evidence="9 10">
    <name type="scientific">Powellomyces hirtus</name>
    <dbReference type="NCBI Taxonomy" id="109895"/>
    <lineage>
        <taxon>Eukaryota</taxon>
        <taxon>Fungi</taxon>
        <taxon>Fungi incertae sedis</taxon>
        <taxon>Chytridiomycota</taxon>
        <taxon>Chytridiomycota incertae sedis</taxon>
        <taxon>Chytridiomycetes</taxon>
        <taxon>Spizellomycetales</taxon>
        <taxon>Powellomycetaceae</taxon>
        <taxon>Powellomyces</taxon>
    </lineage>
</organism>
<protein>
    <recommendedName>
        <fullName evidence="11">CHY-type domain-containing protein</fullName>
    </recommendedName>
</protein>
<comment type="caution">
    <text evidence="9">The sequence shown here is derived from an EMBL/GenBank/DDBJ whole genome shotgun (WGS) entry which is preliminary data.</text>
</comment>
<dbReference type="PROSITE" id="PS50103">
    <property type="entry name" value="ZF_C3H1"/>
    <property type="match status" value="1"/>
</dbReference>
<name>A0A507E2B5_9FUNG</name>
<dbReference type="InterPro" id="IPR008913">
    <property type="entry name" value="Znf_CHY"/>
</dbReference>
<evidence type="ECO:0000256" key="6">
    <source>
        <dbReference type="SAM" id="MobiDB-lite"/>
    </source>
</evidence>
<feature type="region of interest" description="Disordered" evidence="6">
    <location>
        <begin position="721"/>
        <end position="764"/>
    </location>
</feature>
<feature type="region of interest" description="Disordered" evidence="6">
    <location>
        <begin position="65"/>
        <end position="261"/>
    </location>
</feature>
<feature type="compositionally biased region" description="Basic and acidic residues" evidence="6">
    <location>
        <begin position="72"/>
        <end position="81"/>
    </location>
</feature>
<evidence type="ECO:0000256" key="3">
    <source>
        <dbReference type="ARBA" id="ARBA00022833"/>
    </source>
</evidence>
<evidence type="ECO:0000313" key="10">
    <source>
        <dbReference type="Proteomes" id="UP000318582"/>
    </source>
</evidence>
<keyword evidence="3 5" id="KW-0862">Zinc</keyword>
<proteinExistence type="predicted"/>
<dbReference type="GO" id="GO:0008270">
    <property type="term" value="F:zinc ion binding"/>
    <property type="evidence" value="ECO:0007669"/>
    <property type="project" value="UniProtKB-KW"/>
</dbReference>
<evidence type="ECO:0000256" key="2">
    <source>
        <dbReference type="ARBA" id="ARBA00022771"/>
    </source>
</evidence>
<evidence type="ECO:0000259" key="8">
    <source>
        <dbReference type="PROSITE" id="PS51266"/>
    </source>
</evidence>
<dbReference type="InterPro" id="IPR000571">
    <property type="entry name" value="Znf_CCCH"/>
</dbReference>
<keyword evidence="1 5" id="KW-0479">Metal-binding</keyword>
<keyword evidence="2 4" id="KW-0863">Zinc-finger</keyword>
<reference evidence="9 10" key="1">
    <citation type="journal article" date="2019" name="Sci. Rep.">
        <title>Comparative genomics of chytrid fungi reveal insights into the obligate biotrophic and pathogenic lifestyle of Synchytrium endobioticum.</title>
        <authorList>
            <person name="van de Vossenberg B.T.L.H."/>
            <person name="Warris S."/>
            <person name="Nguyen H.D.T."/>
            <person name="van Gent-Pelzer M.P.E."/>
            <person name="Joly D.L."/>
            <person name="van de Geest H.C."/>
            <person name="Bonants P.J.M."/>
            <person name="Smith D.S."/>
            <person name="Levesque C.A."/>
            <person name="van der Lee T.A.J."/>
        </authorList>
    </citation>
    <scope>NUCLEOTIDE SEQUENCE [LARGE SCALE GENOMIC DNA]</scope>
    <source>
        <strain evidence="9 10">CBS 809.83</strain>
    </source>
</reference>
<evidence type="ECO:0000259" key="7">
    <source>
        <dbReference type="PROSITE" id="PS50103"/>
    </source>
</evidence>
<feature type="compositionally biased region" description="Polar residues" evidence="6">
    <location>
        <begin position="212"/>
        <end position="225"/>
    </location>
</feature>
<evidence type="ECO:0008006" key="11">
    <source>
        <dbReference type="Google" id="ProtNLM"/>
    </source>
</evidence>